<evidence type="ECO:0000256" key="6">
    <source>
        <dbReference type="ARBA" id="ARBA00022917"/>
    </source>
</evidence>
<evidence type="ECO:0000256" key="8">
    <source>
        <dbReference type="ARBA" id="ARBA00049929"/>
    </source>
</evidence>
<dbReference type="GO" id="GO:0004830">
    <property type="term" value="F:tryptophan-tRNA ligase activity"/>
    <property type="evidence" value="ECO:0007669"/>
    <property type="project" value="UniProtKB-EC"/>
</dbReference>
<dbReference type="CDD" id="cd00806">
    <property type="entry name" value="TrpRS_core"/>
    <property type="match status" value="1"/>
</dbReference>
<keyword evidence="4 9" id="KW-0547">Nucleotide-binding</keyword>
<dbReference type="InterPro" id="IPR050203">
    <property type="entry name" value="Trp-tRNA_synthetase"/>
</dbReference>
<dbReference type="InterPro" id="IPR001412">
    <property type="entry name" value="aa-tRNA-synth_I_CS"/>
</dbReference>
<keyword evidence="5 9" id="KW-0067">ATP-binding</keyword>
<accession>A0A930UG93</accession>
<dbReference type="InterPro" id="IPR002306">
    <property type="entry name" value="Trp-tRNA-ligase"/>
</dbReference>
<evidence type="ECO:0000256" key="2">
    <source>
        <dbReference type="ARBA" id="ARBA00013161"/>
    </source>
</evidence>
<dbReference type="Pfam" id="PF00579">
    <property type="entry name" value="tRNA-synt_1b"/>
    <property type="match status" value="2"/>
</dbReference>
<evidence type="ECO:0000256" key="3">
    <source>
        <dbReference type="ARBA" id="ARBA00022598"/>
    </source>
</evidence>
<dbReference type="SUPFAM" id="SSF52374">
    <property type="entry name" value="Nucleotidylyl transferase"/>
    <property type="match status" value="1"/>
</dbReference>
<dbReference type="InterPro" id="IPR002305">
    <property type="entry name" value="aa-tRNA-synth_Ic"/>
</dbReference>
<dbReference type="GO" id="GO:0005829">
    <property type="term" value="C:cytosol"/>
    <property type="evidence" value="ECO:0007669"/>
    <property type="project" value="TreeGrafter"/>
</dbReference>
<proteinExistence type="inferred from homology"/>
<comment type="caution">
    <text evidence="10">The sequence shown here is derived from an EMBL/GenBank/DDBJ whole genome shotgun (WGS) entry which is preliminary data.</text>
</comment>
<dbReference type="PRINTS" id="PR01039">
    <property type="entry name" value="TRNASYNTHTRP"/>
</dbReference>
<dbReference type="PANTHER" id="PTHR43766">
    <property type="entry name" value="TRYPTOPHAN--TRNA LIGASE, MITOCHONDRIAL"/>
    <property type="match status" value="1"/>
</dbReference>
<sequence>MAEAPRRPRVLSGMRPTGMLHLGHLFLLRKWVELQETSDCSFFVADYHALTTGVRNEREAKANSIDMLVCWLAAGLDPERSTLFIQSQLREHAELHLVLSMVCPLPWLERVPSFKDKADTAKREDLSYGLLGYPVLQAADIIAHSADHVPVGDDQEAHVELAARVARTFNDRFGKPDGWQERLAELEEQLPDAKEYRRLRQAAAQDGDAAARGKARELVDAAELGREARQVLRGGADGGGREILVPPAPLKAEVSRLAGLDGQAKMSKSERNDIGMLEDRESFAAKLKAMPTDPARVRRSDPGTPAKCPVYGYHRLFSAEEIQSQVAEGCQSAGIGCIECKGLLADGIEAQVAPLRQRAEPWLRDRDKIDAIIKQGNDRARAHAAGVLSDVRRAVGLPQA</sequence>
<reference evidence="10" key="1">
    <citation type="submission" date="2020-10" db="EMBL/GenBank/DDBJ databases">
        <title>An improved Amphimedon queenslandica hologenome assembly reveals how three proteobacterial symbionts can extend the metabolic phenotypic of their marine sponge host.</title>
        <authorList>
            <person name="Degnan B."/>
            <person name="Degnan S."/>
            <person name="Xiang X."/>
        </authorList>
    </citation>
    <scope>NUCLEOTIDE SEQUENCE</scope>
    <source>
        <strain evidence="10">AqS2</strain>
    </source>
</reference>
<evidence type="ECO:0000256" key="9">
    <source>
        <dbReference type="RuleBase" id="RU363036"/>
    </source>
</evidence>
<gene>
    <name evidence="10" type="ORF">ISN26_00575</name>
</gene>
<dbReference type="GO" id="GO:0005524">
    <property type="term" value="F:ATP binding"/>
    <property type="evidence" value="ECO:0007669"/>
    <property type="project" value="UniProtKB-KW"/>
</dbReference>
<dbReference type="PANTHER" id="PTHR43766:SF1">
    <property type="entry name" value="TRYPTOPHAN--TRNA LIGASE, MITOCHONDRIAL"/>
    <property type="match status" value="1"/>
</dbReference>
<organism evidence="10 11">
    <name type="scientific">Candidatus Amphirhobacter heronislandensis</name>
    <dbReference type="NCBI Taxonomy" id="1732024"/>
    <lineage>
        <taxon>Bacteria</taxon>
        <taxon>Pseudomonadati</taxon>
        <taxon>Pseudomonadota</taxon>
        <taxon>Gammaproteobacteria</taxon>
        <taxon>Candidatus Tethybacterales</taxon>
        <taxon>Candidatus Tethybacteraceae</taxon>
        <taxon>Candidatus Amphirhobacter</taxon>
    </lineage>
</organism>
<dbReference type="FunFam" id="1.10.240.10:FF:000005">
    <property type="entry name" value="Tryptophan--tRNA ligase"/>
    <property type="match status" value="1"/>
</dbReference>
<keyword evidence="7 9" id="KW-0030">Aminoacyl-tRNA synthetase</keyword>
<evidence type="ECO:0000256" key="5">
    <source>
        <dbReference type="ARBA" id="ARBA00022840"/>
    </source>
</evidence>
<dbReference type="GO" id="GO:0006436">
    <property type="term" value="P:tryptophanyl-tRNA aminoacylation"/>
    <property type="evidence" value="ECO:0007669"/>
    <property type="project" value="InterPro"/>
</dbReference>
<dbReference type="EMBL" id="JADHEI010000009">
    <property type="protein sequence ID" value="MBF2734586.1"/>
    <property type="molecule type" value="Genomic_DNA"/>
</dbReference>
<name>A0A930UG93_9GAMM</name>
<evidence type="ECO:0000256" key="7">
    <source>
        <dbReference type="ARBA" id="ARBA00023146"/>
    </source>
</evidence>
<evidence type="ECO:0000256" key="1">
    <source>
        <dbReference type="ARBA" id="ARBA00005594"/>
    </source>
</evidence>
<evidence type="ECO:0000313" key="10">
    <source>
        <dbReference type="EMBL" id="MBF2734586.1"/>
    </source>
</evidence>
<dbReference type="Gene3D" id="1.10.240.10">
    <property type="entry name" value="Tyrosyl-Transfer RNA Synthetase"/>
    <property type="match status" value="1"/>
</dbReference>
<keyword evidence="6 9" id="KW-0648">Protein biosynthesis</keyword>
<protein>
    <recommendedName>
        <fullName evidence="2">tryptophan--tRNA ligase</fullName>
        <ecNumber evidence="2">6.1.1.2</ecNumber>
    </recommendedName>
</protein>
<dbReference type="InterPro" id="IPR014729">
    <property type="entry name" value="Rossmann-like_a/b/a_fold"/>
</dbReference>
<dbReference type="PROSITE" id="PS00178">
    <property type="entry name" value="AA_TRNA_LIGASE_I"/>
    <property type="match status" value="1"/>
</dbReference>
<dbReference type="Gene3D" id="3.40.50.620">
    <property type="entry name" value="HUPs"/>
    <property type="match status" value="1"/>
</dbReference>
<comment type="catalytic activity">
    <reaction evidence="8">
        <text>tRNA(Trp) + L-tryptophan + ATP = L-tryptophyl-tRNA(Trp) + AMP + diphosphate + H(+)</text>
        <dbReference type="Rhea" id="RHEA:24080"/>
        <dbReference type="Rhea" id="RHEA-COMP:9671"/>
        <dbReference type="Rhea" id="RHEA-COMP:9705"/>
        <dbReference type="ChEBI" id="CHEBI:15378"/>
        <dbReference type="ChEBI" id="CHEBI:30616"/>
        <dbReference type="ChEBI" id="CHEBI:33019"/>
        <dbReference type="ChEBI" id="CHEBI:57912"/>
        <dbReference type="ChEBI" id="CHEBI:78442"/>
        <dbReference type="ChEBI" id="CHEBI:78535"/>
        <dbReference type="ChEBI" id="CHEBI:456215"/>
        <dbReference type="EC" id="6.1.1.2"/>
    </reaction>
</comment>
<keyword evidence="3 9" id="KW-0436">Ligase</keyword>
<comment type="similarity">
    <text evidence="1 9">Belongs to the class-I aminoacyl-tRNA synthetase family.</text>
</comment>
<evidence type="ECO:0000313" key="11">
    <source>
        <dbReference type="Proteomes" id="UP000604381"/>
    </source>
</evidence>
<keyword evidence="11" id="KW-1185">Reference proteome</keyword>
<evidence type="ECO:0000256" key="4">
    <source>
        <dbReference type="ARBA" id="ARBA00022741"/>
    </source>
</evidence>
<dbReference type="Proteomes" id="UP000604381">
    <property type="component" value="Unassembled WGS sequence"/>
</dbReference>
<dbReference type="AlphaFoldDB" id="A0A930UG93"/>
<dbReference type="EC" id="6.1.1.2" evidence="2"/>